<protein>
    <recommendedName>
        <fullName evidence="1">LYC1 C-terminal domain-containing protein</fullName>
    </recommendedName>
</protein>
<evidence type="ECO:0000313" key="2">
    <source>
        <dbReference type="EMBL" id="KAG5166647.1"/>
    </source>
</evidence>
<organism evidence="2">
    <name type="scientific">Psilocybe cubensis</name>
    <name type="common">Psychedelic mushroom</name>
    <name type="synonym">Stropharia cubensis</name>
    <dbReference type="NCBI Taxonomy" id="181762"/>
    <lineage>
        <taxon>Eukaryota</taxon>
        <taxon>Fungi</taxon>
        <taxon>Dikarya</taxon>
        <taxon>Basidiomycota</taxon>
        <taxon>Agaricomycotina</taxon>
        <taxon>Agaricomycetes</taxon>
        <taxon>Agaricomycetidae</taxon>
        <taxon>Agaricales</taxon>
        <taxon>Agaricineae</taxon>
        <taxon>Strophariaceae</taxon>
        <taxon>Psilocybe</taxon>
    </lineage>
</organism>
<dbReference type="PANTHER" id="PTHR34815">
    <property type="entry name" value="LYSINE ACETYLTRANSFERASE"/>
    <property type="match status" value="1"/>
</dbReference>
<gene>
    <name evidence="2" type="ORF">JR316_008737</name>
</gene>
<evidence type="ECO:0000259" key="1">
    <source>
        <dbReference type="Pfam" id="PF22998"/>
    </source>
</evidence>
<dbReference type="InterPro" id="IPR016181">
    <property type="entry name" value="Acyl_CoA_acyltransferase"/>
</dbReference>
<dbReference type="Pfam" id="PF22998">
    <property type="entry name" value="GNAT_LYC1-like"/>
    <property type="match status" value="1"/>
</dbReference>
<name>A0A8H7XTN4_PSICU</name>
<feature type="domain" description="LYC1 C-terminal" evidence="1">
    <location>
        <begin position="221"/>
        <end position="377"/>
    </location>
</feature>
<sequence>MSDSTSSVQETERVALADVSIFPATRAQIVESRRRSYEAWGRGMTLEEYLARDAVMDGHEVARDGKLVTWVLARRDDPKSLDFFCSIETFKREGFVVDAGAEKGREVACYGLASLFTAPRHRKKGYGTHLMRMVHWVLAPAEWLPEFPREVWGAPPDRAGSGWADAEQVLEGHGGDAAFSTLYSDVGPEIYRACGVVPGAEGWVVTEPVSSGWRVDEVGGEEEEGWEWLDLQGVGECWKADAELMKREMEEMGGGVCACLPDKGVGEFQVIRRLGLADKLGIVHWGVRRGDAYASWTVEEQNGAPVLLVTRLRAGREDIGKLARVVAGHGGRHGIKDVEVWGLREQFAGFVRTWVREDHLSSIKSYSGDLRWVFNEK</sequence>
<comment type="caution">
    <text evidence="2">The sequence shown here is derived from an EMBL/GenBank/DDBJ whole genome shotgun (WGS) entry which is preliminary data.</text>
</comment>
<dbReference type="AlphaFoldDB" id="A0A8H7XTN4"/>
<proteinExistence type="predicted"/>
<dbReference type="OrthoDB" id="2020070at2759"/>
<accession>A0A8H7XTN4</accession>
<reference evidence="2" key="1">
    <citation type="submission" date="2021-02" db="EMBL/GenBank/DDBJ databases">
        <title>Psilocybe cubensis genome.</title>
        <authorList>
            <person name="Mckernan K.J."/>
            <person name="Crawford S."/>
            <person name="Trippe A."/>
            <person name="Kane L.T."/>
            <person name="Mclaughlin S."/>
        </authorList>
    </citation>
    <scope>NUCLEOTIDE SEQUENCE [LARGE SCALE GENOMIC DNA]</scope>
    <source>
        <strain evidence="2">MGC-MH-2018</strain>
    </source>
</reference>
<dbReference type="EMBL" id="JAFIQS010000008">
    <property type="protein sequence ID" value="KAG5166647.1"/>
    <property type="molecule type" value="Genomic_DNA"/>
</dbReference>
<dbReference type="InterPro" id="IPR053013">
    <property type="entry name" value="LAT"/>
</dbReference>
<dbReference type="Gene3D" id="3.40.630.30">
    <property type="match status" value="1"/>
</dbReference>
<dbReference type="InterPro" id="IPR055100">
    <property type="entry name" value="GNAT_LYC1-like"/>
</dbReference>
<dbReference type="PANTHER" id="PTHR34815:SF2">
    <property type="entry name" value="N-ACETYLTRANSFERASE DOMAIN-CONTAINING PROTEIN"/>
    <property type="match status" value="1"/>
</dbReference>
<dbReference type="SUPFAM" id="SSF55729">
    <property type="entry name" value="Acyl-CoA N-acyltransferases (Nat)"/>
    <property type="match status" value="1"/>
</dbReference>